<evidence type="ECO:0000313" key="2">
    <source>
        <dbReference type="EMBL" id="CAE6406929.1"/>
    </source>
</evidence>
<feature type="region of interest" description="Disordered" evidence="1">
    <location>
        <begin position="1"/>
        <end position="54"/>
    </location>
</feature>
<protein>
    <submittedName>
        <fullName evidence="2">Uncharacterized protein</fullName>
    </submittedName>
</protein>
<feature type="compositionally biased region" description="Basic and acidic residues" evidence="1">
    <location>
        <begin position="1"/>
        <end position="12"/>
    </location>
</feature>
<comment type="caution">
    <text evidence="2">The sequence shown here is derived from an EMBL/GenBank/DDBJ whole genome shotgun (WGS) entry which is preliminary data.</text>
</comment>
<name>A0A8H2WUS1_9AGAM</name>
<evidence type="ECO:0000256" key="1">
    <source>
        <dbReference type="SAM" id="MobiDB-lite"/>
    </source>
</evidence>
<reference evidence="2" key="1">
    <citation type="submission" date="2021-01" db="EMBL/GenBank/DDBJ databases">
        <authorList>
            <person name="Kaushik A."/>
        </authorList>
    </citation>
    <scope>NUCLEOTIDE SEQUENCE</scope>
    <source>
        <strain evidence="2">AG1-1B</strain>
    </source>
</reference>
<proteinExistence type="predicted"/>
<feature type="compositionally biased region" description="Low complexity" evidence="1">
    <location>
        <begin position="16"/>
        <end position="27"/>
    </location>
</feature>
<gene>
    <name evidence="2" type="ORF">RDB_LOCUS35184</name>
</gene>
<sequence length="142" mass="15128">MVNFVAREDHPPTYDVAVGSSTGSVASEPTSPLLKSKDTPYPQPAPQPQPHGGMLIVPALGPGPTVYRYHNPRTGELVSSLLPPNHPEMICLQQGHIIQTRYGILGARSARGVGSESTMGVTKDIASLVSLHVGLWLYCSAF</sequence>
<evidence type="ECO:0000313" key="3">
    <source>
        <dbReference type="Proteomes" id="UP000663826"/>
    </source>
</evidence>
<accession>A0A8H2WUS1</accession>
<dbReference type="EMBL" id="CAJMWQ010000961">
    <property type="protein sequence ID" value="CAE6406929.1"/>
    <property type="molecule type" value="Genomic_DNA"/>
</dbReference>
<dbReference type="Proteomes" id="UP000663826">
    <property type="component" value="Unassembled WGS sequence"/>
</dbReference>
<organism evidence="2 3">
    <name type="scientific">Rhizoctonia solani</name>
    <dbReference type="NCBI Taxonomy" id="456999"/>
    <lineage>
        <taxon>Eukaryota</taxon>
        <taxon>Fungi</taxon>
        <taxon>Dikarya</taxon>
        <taxon>Basidiomycota</taxon>
        <taxon>Agaricomycotina</taxon>
        <taxon>Agaricomycetes</taxon>
        <taxon>Cantharellales</taxon>
        <taxon>Ceratobasidiaceae</taxon>
        <taxon>Rhizoctonia</taxon>
    </lineage>
</organism>
<dbReference type="AlphaFoldDB" id="A0A8H2WUS1"/>